<proteinExistence type="predicted"/>
<dbReference type="CDD" id="cd20336">
    <property type="entry name" value="Rcat_RBR"/>
    <property type="match status" value="1"/>
</dbReference>
<dbReference type="Proteomes" id="UP001408356">
    <property type="component" value="Unassembled WGS sequence"/>
</dbReference>
<feature type="region of interest" description="Disordered" evidence="1">
    <location>
        <begin position="791"/>
        <end position="873"/>
    </location>
</feature>
<evidence type="ECO:0000313" key="3">
    <source>
        <dbReference type="Proteomes" id="UP001408356"/>
    </source>
</evidence>
<protein>
    <submittedName>
        <fullName evidence="2">RING-type domain-containing protein</fullName>
    </submittedName>
</protein>
<dbReference type="Gene3D" id="3.90.640.10">
    <property type="entry name" value="Actin, Chain A, domain 4"/>
    <property type="match status" value="1"/>
</dbReference>
<dbReference type="PANTHER" id="PTHR14187">
    <property type="entry name" value="ALPHA KINASE/ELONGATION FACTOR 2 KINASE"/>
    <property type="match status" value="1"/>
</dbReference>
<dbReference type="PRINTS" id="PR00301">
    <property type="entry name" value="HEATSHOCK70"/>
</dbReference>
<evidence type="ECO:0000256" key="1">
    <source>
        <dbReference type="SAM" id="MobiDB-lite"/>
    </source>
</evidence>
<dbReference type="CDD" id="cd10170">
    <property type="entry name" value="ASKHA_NBD_HSP70"/>
    <property type="match status" value="1"/>
</dbReference>
<dbReference type="EMBL" id="JARVKF010000124">
    <property type="protein sequence ID" value="KAK9422334.1"/>
    <property type="molecule type" value="Genomic_DNA"/>
</dbReference>
<organism evidence="2 3">
    <name type="scientific">Seiridium unicorne</name>
    <dbReference type="NCBI Taxonomy" id="138068"/>
    <lineage>
        <taxon>Eukaryota</taxon>
        <taxon>Fungi</taxon>
        <taxon>Dikarya</taxon>
        <taxon>Ascomycota</taxon>
        <taxon>Pezizomycotina</taxon>
        <taxon>Sordariomycetes</taxon>
        <taxon>Xylariomycetidae</taxon>
        <taxon>Amphisphaeriales</taxon>
        <taxon>Sporocadaceae</taxon>
        <taxon>Seiridium</taxon>
    </lineage>
</organism>
<name>A0ABR2V690_9PEZI</name>
<dbReference type="InterPro" id="IPR043129">
    <property type="entry name" value="ATPase_NBD"/>
</dbReference>
<dbReference type="Gene3D" id="3.30.420.40">
    <property type="match status" value="2"/>
</dbReference>
<dbReference type="SUPFAM" id="SSF57850">
    <property type="entry name" value="RING/U-box"/>
    <property type="match status" value="1"/>
</dbReference>
<dbReference type="Gene3D" id="3.30.40.10">
    <property type="entry name" value="Zinc/RING finger domain, C3HC4 (zinc finger)"/>
    <property type="match status" value="1"/>
</dbReference>
<accession>A0ABR2V690</accession>
<dbReference type="InterPro" id="IPR013083">
    <property type="entry name" value="Znf_RING/FYVE/PHD"/>
</dbReference>
<reference evidence="2 3" key="1">
    <citation type="journal article" date="2024" name="J. Plant Pathol.">
        <title>Sequence and assembly of the genome of Seiridium unicorne, isolate CBS 538.82, causal agent of cypress canker disease.</title>
        <authorList>
            <person name="Scali E."/>
            <person name="Rocca G.D."/>
            <person name="Danti R."/>
            <person name="Garbelotto M."/>
            <person name="Barberini S."/>
            <person name="Baroncelli R."/>
            <person name="Emiliani G."/>
        </authorList>
    </citation>
    <scope>NUCLEOTIDE SEQUENCE [LARGE SCALE GENOMIC DNA]</scope>
    <source>
        <strain evidence="2 3">BM-138-508</strain>
    </source>
</reference>
<feature type="compositionally biased region" description="Basic and acidic residues" evidence="1">
    <location>
        <begin position="791"/>
        <end position="827"/>
    </location>
</feature>
<gene>
    <name evidence="2" type="ORF">SUNI508_05013</name>
</gene>
<sequence>MMNFFFPAAGATPSKNNTLIIGIDFGTTFTGVAYGTTFDPDHRTMITSWPTSTAAGATRSSAKVPTKIRVLRDGEVQWGYQIPADTHPDEVIEWFKLGLDPDHIPGDAQNVKAKLAAFDVDDLVCRYLDNLGAHVMRTIEERYSKDVMMTMPTSFILTVPAIWSDLAKQRTHRAFDKALSFRSYGPVESVSLLSEPEAAATFALDALISSDLQVGQTIVAVDAGGGTVDLVSYTINALGPVLEVSEAAPGSGGMCGSAYLDERFKEFYRAKLGQEPGFDNEILEEATETFCDMIKRQFAMAALPNNTYTVRCNGIATNPALGVRAGRMVLRAVDVHVIFEPVILQVIKLINEQIAATTVPVHGILLVGGFGQSIYLRERIEQAMQTRPAIKVVQSRDAWTAVAQGALMRGLYQANPERPTRVRVVDRRARKHYGTELSVAYHQEVHQSVENKRYWDGLDGCFRVDAMDWFIKRGERVDDITSHRKEVRQTSQVKFGRPQSVLLTIYANEKDEQAPLTMNDNTKVLCHVEANLSEIPAGQLPIRRGEDGIDYYDIDCIIETKYGSANTSYSLIHKGVTYKTVTADTMYPNADAEILFRRSSSPSLAEDIANNAILNNRNESNGHESQSLDPNAGNRECTACLETKPLDEFPSRQTTQYCSHTPSTCLDCMGASIRSQLASNVWHEIRCPECPETLGVDDIGPYTDADTATQVEWHTDYSCEEYESYLADPGNFRSQIQIQRDLEEAQDEWDRQLERQIEEAEYRFNQIILAEQDAAQERRRFEEAQRERERAEAEERARQEEERRRAEEAERERARREGELRQGEETAQRLTKPCPSCGVRIQKDGGCAGTGSNGLRQNTGQDIQDTRDTEDTQETIEINRVLPPKEAEFVWN</sequence>
<dbReference type="SUPFAM" id="SSF53067">
    <property type="entry name" value="Actin-like ATPase domain"/>
    <property type="match status" value="2"/>
</dbReference>
<keyword evidence="3" id="KW-1185">Reference proteome</keyword>
<dbReference type="PANTHER" id="PTHR14187:SF82">
    <property type="entry name" value="FAMILY CHAPERONE, PUTATIVE (AFU_ORTHOLOGUE AFUA_7G08575)-RELATED"/>
    <property type="match status" value="1"/>
</dbReference>
<evidence type="ECO:0000313" key="2">
    <source>
        <dbReference type="EMBL" id="KAK9422334.1"/>
    </source>
</evidence>
<comment type="caution">
    <text evidence="2">The sequence shown here is derived from an EMBL/GenBank/DDBJ whole genome shotgun (WGS) entry which is preliminary data.</text>
</comment>